<dbReference type="InterPro" id="IPR005123">
    <property type="entry name" value="Oxoglu/Fe-dep_dioxygenase_dom"/>
</dbReference>
<dbReference type="PANTHER" id="PTHR10209:SF751">
    <property type="entry name" value="OS06G0255100 PROTEIN"/>
    <property type="match status" value="1"/>
</dbReference>
<accession>A0A251RUG1</accession>
<evidence type="ECO:0000313" key="9">
    <source>
        <dbReference type="Proteomes" id="UP000215914"/>
    </source>
</evidence>
<proteinExistence type="inferred from homology"/>
<dbReference type="Pfam" id="PF03171">
    <property type="entry name" value="2OG-FeII_Oxy"/>
    <property type="match status" value="1"/>
</dbReference>
<dbReference type="Gramene" id="mRNA:HanXRQr2_Chr17g0826431">
    <property type="protein sequence ID" value="mRNA:HanXRQr2_Chr17g0826431"/>
    <property type="gene ID" value="HanXRQr2_Chr17g0826431"/>
</dbReference>
<dbReference type="EMBL" id="CM007906">
    <property type="protein sequence ID" value="OTF87861.1"/>
    <property type="molecule type" value="Genomic_DNA"/>
</dbReference>
<dbReference type="STRING" id="4232.A0A251RUG1"/>
<dbReference type="AlphaFoldDB" id="A0A251RUG1"/>
<dbReference type="EC" id="1.14.11.20" evidence="7"/>
<dbReference type="PROSITE" id="PS51471">
    <property type="entry name" value="FE2OG_OXY"/>
    <property type="match status" value="1"/>
</dbReference>
<evidence type="ECO:0000256" key="5">
    <source>
        <dbReference type="RuleBase" id="RU003682"/>
    </source>
</evidence>
<dbReference type="GO" id="GO:0050590">
    <property type="term" value="F:desacetoxyvindoline 4-hydroxylase activity"/>
    <property type="evidence" value="ECO:0007669"/>
    <property type="project" value="UniProtKB-EC"/>
</dbReference>
<evidence type="ECO:0000256" key="1">
    <source>
        <dbReference type="ARBA" id="ARBA00008056"/>
    </source>
</evidence>
<evidence type="ECO:0000256" key="2">
    <source>
        <dbReference type="ARBA" id="ARBA00022723"/>
    </source>
</evidence>
<keyword evidence="2 5" id="KW-0479">Metal-binding</keyword>
<dbReference type="EMBL" id="MNCJ02000332">
    <property type="protein sequence ID" value="KAF5757416.1"/>
    <property type="molecule type" value="Genomic_DNA"/>
</dbReference>
<reference evidence="7" key="3">
    <citation type="submission" date="2020-06" db="EMBL/GenBank/DDBJ databases">
        <title>Helianthus annuus Genome sequencing and assembly Release 2.</title>
        <authorList>
            <person name="Gouzy J."/>
            <person name="Langlade N."/>
            <person name="Munos S."/>
        </authorList>
    </citation>
    <scope>NUCLEOTIDE SEQUENCE</scope>
    <source>
        <tissue evidence="7">Leaves</tissue>
    </source>
</reference>
<evidence type="ECO:0000259" key="6">
    <source>
        <dbReference type="PROSITE" id="PS51471"/>
    </source>
</evidence>
<dbReference type="Gene3D" id="2.60.120.330">
    <property type="entry name" value="B-lactam Antibiotic, Isopenicillin N Synthase, Chain"/>
    <property type="match status" value="1"/>
</dbReference>
<name>A0A251RUG1_HELAN</name>
<dbReference type="InterPro" id="IPR026992">
    <property type="entry name" value="DIOX_N"/>
</dbReference>
<dbReference type="InParanoid" id="A0A251RUG1"/>
<comment type="similarity">
    <text evidence="1 5">Belongs to the iron/ascorbate-dependent oxidoreductase family.</text>
</comment>
<evidence type="ECO:0000256" key="3">
    <source>
        <dbReference type="ARBA" id="ARBA00023002"/>
    </source>
</evidence>
<keyword evidence="4 5" id="KW-0408">Iron</keyword>
<keyword evidence="3 5" id="KW-0560">Oxidoreductase</keyword>
<dbReference type="Proteomes" id="UP000215914">
    <property type="component" value="Chromosome 17"/>
</dbReference>
<keyword evidence="8" id="KW-0223">Dioxygenase</keyword>
<gene>
    <name evidence="8" type="ORF">HannXRQ_Chr17g0566631</name>
    <name evidence="7" type="ORF">HanXRQr2_Chr17g0826431</name>
</gene>
<dbReference type="InterPro" id="IPR044861">
    <property type="entry name" value="IPNS-like_FE2OG_OXY"/>
</dbReference>
<feature type="domain" description="Fe2OG dioxygenase" evidence="6">
    <location>
        <begin position="201"/>
        <end position="308"/>
    </location>
</feature>
<reference evidence="8" key="2">
    <citation type="submission" date="2017-02" db="EMBL/GenBank/DDBJ databases">
        <title>Sunflower complete genome.</title>
        <authorList>
            <person name="Langlade N."/>
            <person name="Munos S."/>
        </authorList>
    </citation>
    <scope>NUCLEOTIDE SEQUENCE [LARGE SCALE GENOMIC DNA]</scope>
    <source>
        <tissue evidence="8">Leaves</tissue>
    </source>
</reference>
<keyword evidence="9" id="KW-1185">Reference proteome</keyword>
<reference evidence="7 9" key="1">
    <citation type="journal article" date="2017" name="Nature">
        <title>The sunflower genome provides insights into oil metabolism, flowering and Asterid evolution.</title>
        <authorList>
            <person name="Badouin H."/>
            <person name="Gouzy J."/>
            <person name="Grassa C.J."/>
            <person name="Murat F."/>
            <person name="Staton S.E."/>
            <person name="Cottret L."/>
            <person name="Lelandais-Briere C."/>
            <person name="Owens G.L."/>
            <person name="Carrere S."/>
            <person name="Mayjonade B."/>
            <person name="Legrand L."/>
            <person name="Gill N."/>
            <person name="Kane N.C."/>
            <person name="Bowers J.E."/>
            <person name="Hubner S."/>
            <person name="Bellec A."/>
            <person name="Berard A."/>
            <person name="Berges H."/>
            <person name="Blanchet N."/>
            <person name="Boniface M.C."/>
            <person name="Brunel D."/>
            <person name="Catrice O."/>
            <person name="Chaidir N."/>
            <person name="Claudel C."/>
            <person name="Donnadieu C."/>
            <person name="Faraut T."/>
            <person name="Fievet G."/>
            <person name="Helmstetter N."/>
            <person name="King M."/>
            <person name="Knapp S.J."/>
            <person name="Lai Z."/>
            <person name="Le Paslier M.C."/>
            <person name="Lippi Y."/>
            <person name="Lorenzon L."/>
            <person name="Mandel J.R."/>
            <person name="Marage G."/>
            <person name="Marchand G."/>
            <person name="Marquand E."/>
            <person name="Bret-Mestries E."/>
            <person name="Morien E."/>
            <person name="Nambeesan S."/>
            <person name="Nguyen T."/>
            <person name="Pegot-Espagnet P."/>
            <person name="Pouilly N."/>
            <person name="Raftis F."/>
            <person name="Sallet E."/>
            <person name="Schiex T."/>
            <person name="Thomas J."/>
            <person name="Vandecasteele C."/>
            <person name="Vares D."/>
            <person name="Vear F."/>
            <person name="Vautrin S."/>
            <person name="Crespi M."/>
            <person name="Mangin B."/>
            <person name="Burke J.M."/>
            <person name="Salse J."/>
            <person name="Munos S."/>
            <person name="Vincourt P."/>
            <person name="Rieseberg L.H."/>
            <person name="Langlade N.B."/>
        </authorList>
    </citation>
    <scope>NUCLEOTIDE SEQUENCE [LARGE SCALE GENOMIC DNA]</scope>
    <source>
        <strain evidence="9">cv. SF193</strain>
        <tissue evidence="7">Leaves</tissue>
    </source>
</reference>
<dbReference type="Pfam" id="PF14226">
    <property type="entry name" value="DIOX_N"/>
    <property type="match status" value="1"/>
</dbReference>
<evidence type="ECO:0000256" key="4">
    <source>
        <dbReference type="ARBA" id="ARBA00023004"/>
    </source>
</evidence>
<dbReference type="SUPFAM" id="SSF51197">
    <property type="entry name" value="Clavaminate synthase-like"/>
    <property type="match status" value="1"/>
</dbReference>
<dbReference type="OMA" id="LLEWDAH"/>
<evidence type="ECO:0000313" key="7">
    <source>
        <dbReference type="EMBL" id="KAF5757416.1"/>
    </source>
</evidence>
<organism evidence="8 9">
    <name type="scientific">Helianthus annuus</name>
    <name type="common">Common sunflower</name>
    <dbReference type="NCBI Taxonomy" id="4232"/>
    <lineage>
        <taxon>Eukaryota</taxon>
        <taxon>Viridiplantae</taxon>
        <taxon>Streptophyta</taxon>
        <taxon>Embryophyta</taxon>
        <taxon>Tracheophyta</taxon>
        <taxon>Spermatophyta</taxon>
        <taxon>Magnoliopsida</taxon>
        <taxon>eudicotyledons</taxon>
        <taxon>Gunneridae</taxon>
        <taxon>Pentapetalae</taxon>
        <taxon>asterids</taxon>
        <taxon>campanulids</taxon>
        <taxon>Asterales</taxon>
        <taxon>Asteraceae</taxon>
        <taxon>Asteroideae</taxon>
        <taxon>Heliantheae alliance</taxon>
        <taxon>Heliantheae</taxon>
        <taxon>Helianthus</taxon>
    </lineage>
</organism>
<protein>
    <submittedName>
        <fullName evidence="7">Deacetoxyvindoline 4-hydroxylase</fullName>
        <ecNumber evidence="7">1.14.11.20</ecNumber>
    </submittedName>
    <submittedName>
        <fullName evidence="8">Putative oxoglutarate/iron-dependent dioxygenase</fullName>
    </submittedName>
</protein>
<dbReference type="OrthoDB" id="288590at2759"/>
<dbReference type="InterPro" id="IPR027443">
    <property type="entry name" value="IPNS-like_sf"/>
</dbReference>
<dbReference type="GO" id="GO:0046872">
    <property type="term" value="F:metal ion binding"/>
    <property type="evidence" value="ECO:0007669"/>
    <property type="project" value="UniProtKB-KW"/>
</dbReference>
<sequence>MAPVTTEQDYDRLEEVKQFDESKIGVKGLLDSGITTIPRFFHHPPENLPGPKPKNRPRLTVPVVDLSGDRSTVVEQIRQSASTIGFFQIVNHRIPVTVIDSAVGSMKEFFEQPNEYKMRFYHREAGKGAAYSTNFDLYQSKAASWRDTLQVRMSPVAPDWEAVPEMCREPLAEWDKAAVGLGEELMSILCDGLGIKSDKLKELSCLEGRVFASHYYPQCPQPELTVGLTSHTDPGVLTMVVQNEVGGLLQVKCGDDWADVEAVHGAIVVNIGDLLQMMSNDEYKSAQHRVLANHVEGARVSIAVFFNPSNRDKLYGPFPELISTTKPAVYREFKYEDYMRRFFTKELDGKTLTNFYKADNTKGA</sequence>
<dbReference type="PANTHER" id="PTHR10209">
    <property type="entry name" value="OXIDOREDUCTASE, 2OG-FE II OXYGENASE FAMILY PROTEIN"/>
    <property type="match status" value="1"/>
</dbReference>
<dbReference type="FunFam" id="2.60.120.330:FF:000026">
    <property type="entry name" value="DIBOA-glucoside dioxygenase BX6"/>
    <property type="match status" value="1"/>
</dbReference>
<evidence type="ECO:0000313" key="8">
    <source>
        <dbReference type="EMBL" id="OTF87861.1"/>
    </source>
</evidence>